<reference evidence="1" key="1">
    <citation type="submission" date="2021-05" db="EMBL/GenBank/DDBJ databases">
        <authorList>
            <person name="Alioto T."/>
            <person name="Alioto T."/>
            <person name="Gomez Garrido J."/>
        </authorList>
    </citation>
    <scope>NUCLEOTIDE SEQUENCE</scope>
</reference>
<sequence length="145" mass="14955">MPLLLPLAPSPPAPPALWPMLESSLDDSPALSFDEVSLELRLFLLESPPSLSDPCASSSSGPIGLSIEGIESSGVLNDDGGRIVGAGAYLCFGTPGLLRQNLLSGSLRGVAPISVSGVPTLNMVLISLRMRSVFIGVSMLSLVVL</sequence>
<protein>
    <submittedName>
        <fullName evidence="1">(northern house mosquito) hypothetical protein</fullName>
    </submittedName>
</protein>
<name>A0A8D8NSQ5_CULPI</name>
<dbReference type="EMBL" id="HBUE01189461">
    <property type="protein sequence ID" value="CAG6524389.1"/>
    <property type="molecule type" value="Transcribed_RNA"/>
</dbReference>
<evidence type="ECO:0000313" key="1">
    <source>
        <dbReference type="EMBL" id="CAG6576070.1"/>
    </source>
</evidence>
<dbReference type="EMBL" id="HBUE01295269">
    <property type="protein sequence ID" value="CAG6576070.1"/>
    <property type="molecule type" value="Transcribed_RNA"/>
</dbReference>
<dbReference type="AlphaFoldDB" id="A0A8D8NSQ5"/>
<organism evidence="1">
    <name type="scientific">Culex pipiens</name>
    <name type="common">House mosquito</name>
    <dbReference type="NCBI Taxonomy" id="7175"/>
    <lineage>
        <taxon>Eukaryota</taxon>
        <taxon>Metazoa</taxon>
        <taxon>Ecdysozoa</taxon>
        <taxon>Arthropoda</taxon>
        <taxon>Hexapoda</taxon>
        <taxon>Insecta</taxon>
        <taxon>Pterygota</taxon>
        <taxon>Neoptera</taxon>
        <taxon>Endopterygota</taxon>
        <taxon>Diptera</taxon>
        <taxon>Nematocera</taxon>
        <taxon>Culicoidea</taxon>
        <taxon>Culicidae</taxon>
        <taxon>Culicinae</taxon>
        <taxon>Culicini</taxon>
        <taxon>Culex</taxon>
        <taxon>Culex</taxon>
    </lineage>
</organism>
<proteinExistence type="predicted"/>
<accession>A0A8D8NSQ5</accession>